<dbReference type="InterPro" id="IPR050640">
    <property type="entry name" value="Bact_2-comp_sensor_kinase"/>
</dbReference>
<dbReference type="GO" id="GO:0016301">
    <property type="term" value="F:kinase activity"/>
    <property type="evidence" value="ECO:0007669"/>
    <property type="project" value="UniProtKB-KW"/>
</dbReference>
<dbReference type="Gene3D" id="3.30.565.10">
    <property type="entry name" value="Histidine kinase-like ATPase, C-terminal domain"/>
    <property type="match status" value="1"/>
</dbReference>
<feature type="transmembrane region" description="Helical" evidence="1">
    <location>
        <begin position="89"/>
        <end position="113"/>
    </location>
</feature>
<dbReference type="InterPro" id="IPR003594">
    <property type="entry name" value="HATPase_dom"/>
</dbReference>
<keyword evidence="1" id="KW-1133">Transmembrane helix</keyword>
<keyword evidence="4" id="KW-0808">Transferase</keyword>
<dbReference type="PANTHER" id="PTHR34220:SF7">
    <property type="entry name" value="SENSOR HISTIDINE KINASE YPDA"/>
    <property type="match status" value="1"/>
</dbReference>
<evidence type="ECO:0000313" key="4">
    <source>
        <dbReference type="EMBL" id="MCA1858353.1"/>
    </source>
</evidence>
<keyword evidence="4" id="KW-0418">Kinase</keyword>
<dbReference type="PANTHER" id="PTHR34220">
    <property type="entry name" value="SENSOR HISTIDINE KINASE YPDA"/>
    <property type="match status" value="1"/>
</dbReference>
<evidence type="ECO:0000259" key="2">
    <source>
        <dbReference type="Pfam" id="PF02518"/>
    </source>
</evidence>
<keyword evidence="1" id="KW-0812">Transmembrane</keyword>
<organism evidence="4 5">
    <name type="scientific">Massilia hydrophila</name>
    <dbReference type="NCBI Taxonomy" id="3044279"/>
    <lineage>
        <taxon>Bacteria</taxon>
        <taxon>Pseudomonadati</taxon>
        <taxon>Pseudomonadota</taxon>
        <taxon>Betaproteobacteria</taxon>
        <taxon>Burkholderiales</taxon>
        <taxon>Oxalobacteraceae</taxon>
        <taxon>Telluria group</taxon>
        <taxon>Massilia</taxon>
    </lineage>
</organism>
<dbReference type="InterPro" id="IPR010559">
    <property type="entry name" value="Sig_transdc_His_kin_internal"/>
</dbReference>
<dbReference type="InterPro" id="IPR036890">
    <property type="entry name" value="HATPase_C_sf"/>
</dbReference>
<feature type="transmembrane region" description="Helical" evidence="1">
    <location>
        <begin position="58"/>
        <end position="77"/>
    </location>
</feature>
<feature type="domain" description="Histidine kinase/HSP90-like ATPase" evidence="2">
    <location>
        <begin position="275"/>
        <end position="366"/>
    </location>
</feature>
<evidence type="ECO:0000256" key="1">
    <source>
        <dbReference type="SAM" id="Phobius"/>
    </source>
</evidence>
<keyword evidence="5" id="KW-1185">Reference proteome</keyword>
<dbReference type="Pfam" id="PF06580">
    <property type="entry name" value="His_kinase"/>
    <property type="match status" value="1"/>
</dbReference>
<dbReference type="EMBL" id="JAHYBX010000014">
    <property type="protein sequence ID" value="MCA1858353.1"/>
    <property type="molecule type" value="Genomic_DNA"/>
</dbReference>
<keyword evidence="1" id="KW-0472">Membrane</keyword>
<dbReference type="RefSeq" id="WP_225240503.1">
    <property type="nucleotide sequence ID" value="NZ_JAHYBX010000014.1"/>
</dbReference>
<evidence type="ECO:0000259" key="3">
    <source>
        <dbReference type="Pfam" id="PF06580"/>
    </source>
</evidence>
<reference evidence="4 5" key="1">
    <citation type="submission" date="2021-07" db="EMBL/GenBank/DDBJ databases">
        <title>Characterization of Violacein-producing bacteria and related species.</title>
        <authorList>
            <person name="Wilson H.S."/>
            <person name="De Leon M.E."/>
        </authorList>
    </citation>
    <scope>NUCLEOTIDE SEQUENCE [LARGE SCALE GENOMIC DNA]</scope>
    <source>
        <strain evidence="4 5">HSC-2F05</strain>
    </source>
</reference>
<proteinExistence type="predicted"/>
<comment type="caution">
    <text evidence="4">The sequence shown here is derived from an EMBL/GenBank/DDBJ whole genome shotgun (WGS) entry which is preliminary data.</text>
</comment>
<accession>A0ABS7YF67</accession>
<dbReference type="Proteomes" id="UP001198602">
    <property type="component" value="Unassembled WGS sequence"/>
</dbReference>
<feature type="transmembrane region" description="Helical" evidence="1">
    <location>
        <begin position="133"/>
        <end position="157"/>
    </location>
</feature>
<evidence type="ECO:0000313" key="5">
    <source>
        <dbReference type="Proteomes" id="UP001198602"/>
    </source>
</evidence>
<name>A0ABS7YF67_9BURK</name>
<sequence length="374" mass="40371">MSTVSVASTAPLRRFAGYRRPLLLTLGGWALCALVFAAQSHVAAAVRGQPLPWGGTLAAWSVWSGAWALLTPAMLWLARRLPVTRRDVWRALALHSAASAGSVLLHLALYAAAAPLVGAPGFTGDWSATYARLIGSAFLPSLAVYWVLLGAVQFLRLQQAVHERERRQLGLEAQLAEARLLALRSQLQPHFLFNTLNSIAVLTGDDPAAARHMLQLLCALLRKVLDKDASAEVTLREECDFISNFLEIEQIRFADRLSYRIDIPPQLLGARVPSLVLQPLVENALCHGLAPRARPGRIVVSARAEDGMLQLAVSDDGAGLARHMRWGIGLSNTRARLQHMFGERQHFAIGARPGGGAVATLAIPLREGACASAP</sequence>
<gene>
    <name evidence="4" type="ORF">LE190_20820</name>
</gene>
<dbReference type="Pfam" id="PF02518">
    <property type="entry name" value="HATPase_c"/>
    <property type="match status" value="1"/>
</dbReference>
<dbReference type="SUPFAM" id="SSF55874">
    <property type="entry name" value="ATPase domain of HSP90 chaperone/DNA topoisomerase II/histidine kinase"/>
    <property type="match status" value="1"/>
</dbReference>
<feature type="domain" description="Signal transduction histidine kinase internal region" evidence="3">
    <location>
        <begin position="178"/>
        <end position="257"/>
    </location>
</feature>
<protein>
    <submittedName>
        <fullName evidence="4">Sensor histidine kinase</fullName>
    </submittedName>
</protein>